<sequence length="570" mass="64700">MTAECKSLEKFLEFPDDVWQAIFHQVDRPIDLLSCILACKRFKNLALFPLYHAIHYKPAFSSIRSLSKTSFAQRNPSTLGQIIRTVVLTTSNGRYKPSGDQPLPPTFASSDPDTLASLFHSSFAANVTKVVFISARLPSKFYVVLASWTRLRALYLHSSWDDPASQHNDDDPLSASASQLPTTLVDVRVWNHNFRETILRSRGLEQPIYRVCGVVATVILPSQHLHTLYLDWKLPVAHGLVGRQTTAAHPESFVVRTAPRLRVLHVRLPSAKDVELNPRASSKMRRLYVQLGIFLRACSNLEELHLVTEDRYRVPSIFGKDLAYVGLSNIKVISVPSLHFLPFLVSNTAPLESLQVSPHRAKYSKGGISGKQFSRALLQVPSRATIMSTLSEFCGLTMRDITIFCKVWHHELLLFAVQHFPRLEVLKIGYEIALISEVNWQSMGDLHLRHLPALTTFYLYQRGDEEPSLTSTDPSPRSTPDDVQLSTTEVESALHVLTAWSRRVIALNEVSFDQDSVWTRGKVFQSIPWNEECPMPQPRWKWSEWRVSKRCNRPGDDLVEGNREVDRFLA</sequence>
<dbReference type="SUPFAM" id="SSF52047">
    <property type="entry name" value="RNI-like"/>
    <property type="match status" value="1"/>
</dbReference>
<organism evidence="1 2">
    <name type="scientific">Marasmius oreades</name>
    <name type="common">fairy-ring Marasmius</name>
    <dbReference type="NCBI Taxonomy" id="181124"/>
    <lineage>
        <taxon>Eukaryota</taxon>
        <taxon>Fungi</taxon>
        <taxon>Dikarya</taxon>
        <taxon>Basidiomycota</taxon>
        <taxon>Agaricomycotina</taxon>
        <taxon>Agaricomycetes</taxon>
        <taxon>Agaricomycetidae</taxon>
        <taxon>Agaricales</taxon>
        <taxon>Marasmiineae</taxon>
        <taxon>Marasmiaceae</taxon>
        <taxon>Marasmius</taxon>
    </lineage>
</organism>
<evidence type="ECO:0000313" key="1">
    <source>
        <dbReference type="EMBL" id="KAG7093198.1"/>
    </source>
</evidence>
<dbReference type="AlphaFoldDB" id="A0A9P7UT76"/>
<protein>
    <recommendedName>
        <fullName evidence="3">F-box domain-containing protein</fullName>
    </recommendedName>
</protein>
<dbReference type="SUPFAM" id="SSF81383">
    <property type="entry name" value="F-box domain"/>
    <property type="match status" value="1"/>
</dbReference>
<reference evidence="1" key="1">
    <citation type="journal article" date="2021" name="Genome Biol. Evol.">
        <title>The assembled and annotated genome of the fairy-ring fungus Marasmius oreades.</title>
        <authorList>
            <person name="Hiltunen M."/>
            <person name="Ament-Velasquez S.L."/>
            <person name="Johannesson H."/>
        </authorList>
    </citation>
    <scope>NUCLEOTIDE SEQUENCE</scope>
    <source>
        <strain evidence="1">03SP1</strain>
    </source>
</reference>
<comment type="caution">
    <text evidence="1">The sequence shown here is derived from an EMBL/GenBank/DDBJ whole genome shotgun (WGS) entry which is preliminary data.</text>
</comment>
<dbReference type="OrthoDB" id="5354526at2759"/>
<evidence type="ECO:0008006" key="3">
    <source>
        <dbReference type="Google" id="ProtNLM"/>
    </source>
</evidence>
<dbReference type="KEGG" id="more:E1B28_006888"/>
<evidence type="ECO:0000313" key="2">
    <source>
        <dbReference type="Proteomes" id="UP001049176"/>
    </source>
</evidence>
<proteinExistence type="predicted"/>
<keyword evidence="2" id="KW-1185">Reference proteome</keyword>
<dbReference type="EMBL" id="CM032184">
    <property type="protein sequence ID" value="KAG7093198.1"/>
    <property type="molecule type" value="Genomic_DNA"/>
</dbReference>
<accession>A0A9P7UT76</accession>
<dbReference type="RefSeq" id="XP_043009668.1">
    <property type="nucleotide sequence ID" value="XM_043151588.1"/>
</dbReference>
<name>A0A9P7UT76_9AGAR</name>
<dbReference type="GeneID" id="66075964"/>
<gene>
    <name evidence="1" type="ORF">E1B28_006888</name>
</gene>
<dbReference type="Proteomes" id="UP001049176">
    <property type="component" value="Chromosome 4"/>
</dbReference>
<dbReference type="InterPro" id="IPR036047">
    <property type="entry name" value="F-box-like_dom_sf"/>
</dbReference>